<dbReference type="OrthoDB" id="9809312at2"/>
<evidence type="ECO:0000313" key="5">
    <source>
        <dbReference type="EMBL" id="SCZ73933.1"/>
    </source>
</evidence>
<comment type="similarity">
    <text evidence="1">Belongs to the short-chain dehydrogenases/reductases (SDR) family.</text>
</comment>
<reference evidence="5 6" key="1">
    <citation type="submission" date="2016-10" db="EMBL/GenBank/DDBJ databases">
        <authorList>
            <person name="de Groot N.N."/>
        </authorList>
    </citation>
    <scope>NUCLEOTIDE SEQUENCE [LARGE SCALE GENOMIC DNA]</scope>
    <source>
        <strain evidence="5 6">U95</strain>
    </source>
</reference>
<dbReference type="PANTHER" id="PTHR42808">
    <property type="entry name" value="HYDROXYSTEROID DEHYDROGENASE-LIKE PROTEIN 2"/>
    <property type="match status" value="1"/>
</dbReference>
<dbReference type="STRING" id="1156985.SAMN04488118_12024"/>
<keyword evidence="2" id="KW-0521">NADP</keyword>
<gene>
    <name evidence="5" type="ORF">SAMN04488118_12024</name>
</gene>
<evidence type="ECO:0000256" key="2">
    <source>
        <dbReference type="ARBA" id="ARBA00022857"/>
    </source>
</evidence>
<dbReference type="InterPro" id="IPR003033">
    <property type="entry name" value="SCP2_sterol-bd_dom"/>
</dbReference>
<evidence type="ECO:0000256" key="3">
    <source>
        <dbReference type="ARBA" id="ARBA00023002"/>
    </source>
</evidence>
<dbReference type="AlphaFoldDB" id="A0A1G5RIM1"/>
<keyword evidence="3" id="KW-0560">Oxidoreductase</keyword>
<protein>
    <submittedName>
        <fullName evidence="5">SCP-2 sterol transfer family protein</fullName>
    </submittedName>
</protein>
<dbReference type="InterPro" id="IPR051935">
    <property type="entry name" value="HSDL2"/>
</dbReference>
<name>A0A1G5RIM1_9RHOB</name>
<accession>A0A1G5RIM1</accession>
<proteinExistence type="inferred from homology"/>
<dbReference type="Pfam" id="PF02036">
    <property type="entry name" value="SCP2"/>
    <property type="match status" value="1"/>
</dbReference>
<dbReference type="RefSeq" id="WP_090221243.1">
    <property type="nucleotide sequence ID" value="NZ_FMWG01000020.1"/>
</dbReference>
<dbReference type="Gene3D" id="3.30.1050.10">
    <property type="entry name" value="SCP2 sterol-binding domain"/>
    <property type="match status" value="1"/>
</dbReference>
<dbReference type="GO" id="GO:0016491">
    <property type="term" value="F:oxidoreductase activity"/>
    <property type="evidence" value="ECO:0007669"/>
    <property type="project" value="UniProtKB-KW"/>
</dbReference>
<feature type="domain" description="SCP2" evidence="4">
    <location>
        <begin position="18"/>
        <end position="95"/>
    </location>
</feature>
<evidence type="ECO:0000313" key="6">
    <source>
        <dbReference type="Proteomes" id="UP000198767"/>
    </source>
</evidence>
<evidence type="ECO:0000256" key="1">
    <source>
        <dbReference type="ARBA" id="ARBA00006484"/>
    </source>
</evidence>
<evidence type="ECO:0000259" key="4">
    <source>
        <dbReference type="Pfam" id="PF02036"/>
    </source>
</evidence>
<organism evidence="5 6">
    <name type="scientific">Epibacterium ulvae</name>
    <dbReference type="NCBI Taxonomy" id="1156985"/>
    <lineage>
        <taxon>Bacteria</taxon>
        <taxon>Pseudomonadati</taxon>
        <taxon>Pseudomonadota</taxon>
        <taxon>Alphaproteobacteria</taxon>
        <taxon>Rhodobacterales</taxon>
        <taxon>Roseobacteraceae</taxon>
        <taxon>Epibacterium</taxon>
    </lineage>
</organism>
<dbReference type="PANTHER" id="PTHR42808:SF3">
    <property type="entry name" value="HYDROXYSTEROID DEHYDROGENASE-LIKE PROTEIN 2"/>
    <property type="match status" value="1"/>
</dbReference>
<dbReference type="InterPro" id="IPR036527">
    <property type="entry name" value="SCP2_sterol-bd_dom_sf"/>
</dbReference>
<dbReference type="Proteomes" id="UP000198767">
    <property type="component" value="Unassembled WGS sequence"/>
</dbReference>
<dbReference type="EMBL" id="FMWG01000020">
    <property type="protein sequence ID" value="SCZ73933.1"/>
    <property type="molecule type" value="Genomic_DNA"/>
</dbReference>
<keyword evidence="6" id="KW-1185">Reference proteome</keyword>
<dbReference type="SUPFAM" id="SSF55718">
    <property type="entry name" value="SCP-like"/>
    <property type="match status" value="1"/>
</dbReference>
<sequence>MSDILAQAAQALNEKLQGADFPATAKFEIADLGAILLDSSGARVSDDEADVTLSADAETFQEILSGELNPTNAFMSGKLTIDGDMGIAMQLASALA</sequence>